<comment type="catalytic activity">
    <reaction evidence="15">
        <text>GTP + AH2 + S-adenosyl-L-methionine = (8S)-3',8-cyclo-7,8-dihydroguanosine 5'-triphosphate + 5'-deoxyadenosine + L-methionine + A + H(+)</text>
        <dbReference type="Rhea" id="RHEA:49576"/>
        <dbReference type="ChEBI" id="CHEBI:13193"/>
        <dbReference type="ChEBI" id="CHEBI:15378"/>
        <dbReference type="ChEBI" id="CHEBI:17319"/>
        <dbReference type="ChEBI" id="CHEBI:17499"/>
        <dbReference type="ChEBI" id="CHEBI:37565"/>
        <dbReference type="ChEBI" id="CHEBI:57844"/>
        <dbReference type="ChEBI" id="CHEBI:59789"/>
        <dbReference type="ChEBI" id="CHEBI:131766"/>
        <dbReference type="EC" id="4.1.99.22"/>
    </reaction>
</comment>
<dbReference type="NCBIfam" id="TIGR02666">
    <property type="entry name" value="moaA"/>
    <property type="match status" value="1"/>
</dbReference>
<evidence type="ECO:0000256" key="9">
    <source>
        <dbReference type="ARBA" id="ARBA00022741"/>
    </source>
</evidence>
<evidence type="ECO:0000256" key="1">
    <source>
        <dbReference type="ARBA" id="ARBA00001637"/>
    </source>
</evidence>
<evidence type="ECO:0000256" key="3">
    <source>
        <dbReference type="ARBA" id="ARBA00005046"/>
    </source>
</evidence>
<keyword evidence="10" id="KW-0408">Iron</keyword>
<evidence type="ECO:0000256" key="15">
    <source>
        <dbReference type="ARBA" id="ARBA00048697"/>
    </source>
</evidence>
<comment type="similarity">
    <text evidence="4">In the C-terminal section; belongs to the MoaC family.</text>
</comment>
<keyword evidence="18" id="KW-1185">Reference proteome</keyword>
<dbReference type="SFLD" id="SFLDG01383">
    <property type="entry name" value="cyclic_pyranopterin_phosphate"/>
    <property type="match status" value="1"/>
</dbReference>
<dbReference type="InterPro" id="IPR000385">
    <property type="entry name" value="MoaA_NifB_PqqE_Fe-S-bd_CS"/>
</dbReference>
<dbReference type="InterPro" id="IPR002820">
    <property type="entry name" value="Mopterin_CF_biosynth-C_dom"/>
</dbReference>
<dbReference type="SMART" id="SM00729">
    <property type="entry name" value="Elp3"/>
    <property type="match status" value="1"/>
</dbReference>
<dbReference type="GO" id="GO:0061799">
    <property type="term" value="F:cyclic pyranopterin monophosphate synthase activity"/>
    <property type="evidence" value="ECO:0007669"/>
    <property type="project" value="UniProtKB-EC"/>
</dbReference>
<dbReference type="AlphaFoldDB" id="A0A3P7ZWV7"/>
<dbReference type="Gene3D" id="3.20.20.70">
    <property type="entry name" value="Aldolase class I"/>
    <property type="match status" value="1"/>
</dbReference>
<name>A0A3P7ZWV7_HELPZ</name>
<dbReference type="SFLD" id="SFLDG01067">
    <property type="entry name" value="SPASM/twitch_domain_containing"/>
    <property type="match status" value="1"/>
</dbReference>
<dbReference type="InterPro" id="IPR050105">
    <property type="entry name" value="MoCo_biosynth_MoaA/MoaC"/>
</dbReference>
<feature type="non-terminal residue" evidence="17">
    <location>
        <position position="1"/>
    </location>
</feature>
<dbReference type="Proteomes" id="UP000050761">
    <property type="component" value="Unassembled WGS sequence"/>
</dbReference>
<feature type="domain" description="Radical SAM core" evidence="16">
    <location>
        <begin position="15"/>
        <end position="238"/>
    </location>
</feature>
<dbReference type="InterPro" id="IPR010505">
    <property type="entry name" value="MoaA_twitch"/>
</dbReference>
<dbReference type="GO" id="GO:0005525">
    <property type="term" value="F:GTP binding"/>
    <property type="evidence" value="ECO:0007669"/>
    <property type="project" value="UniProtKB-KW"/>
</dbReference>
<keyword evidence="11" id="KW-0411">Iron-sulfur</keyword>
<accession>A0A3P7ZWV7</accession>
<keyword evidence="8" id="KW-0479">Metal-binding</keyword>
<evidence type="ECO:0000256" key="4">
    <source>
        <dbReference type="ARBA" id="ARBA00008484"/>
    </source>
</evidence>
<dbReference type="InterPro" id="IPR007197">
    <property type="entry name" value="rSAM"/>
</dbReference>
<protein>
    <submittedName>
        <fullName evidence="19">Elp3 domain-containing protein</fullName>
    </submittedName>
</protein>
<organism evidence="17">
    <name type="scientific">Heligmosomoides polygyrus</name>
    <name type="common">Parasitic roundworm</name>
    <dbReference type="NCBI Taxonomy" id="6339"/>
    <lineage>
        <taxon>Eukaryota</taxon>
        <taxon>Metazoa</taxon>
        <taxon>Ecdysozoa</taxon>
        <taxon>Nematoda</taxon>
        <taxon>Chromadorea</taxon>
        <taxon>Rhabditida</taxon>
        <taxon>Rhabditina</taxon>
        <taxon>Rhabditomorpha</taxon>
        <taxon>Strongyloidea</taxon>
        <taxon>Heligmosomidae</taxon>
        <taxon>Heligmosomoides</taxon>
    </lineage>
</organism>
<evidence type="ECO:0000256" key="6">
    <source>
        <dbReference type="ARBA" id="ARBA00022485"/>
    </source>
</evidence>
<keyword evidence="14" id="KW-0456">Lyase</keyword>
<dbReference type="Gene3D" id="3.30.70.640">
    <property type="entry name" value="Molybdopterin cofactor biosynthesis C (MoaC) domain"/>
    <property type="match status" value="1"/>
</dbReference>
<dbReference type="InterPro" id="IPR013483">
    <property type="entry name" value="MoaA"/>
</dbReference>
<evidence type="ECO:0000256" key="7">
    <source>
        <dbReference type="ARBA" id="ARBA00022691"/>
    </source>
</evidence>
<dbReference type="InterPro" id="IPR006638">
    <property type="entry name" value="Elp3/MiaA/NifB-like_rSAM"/>
</dbReference>
<dbReference type="SFLD" id="SFLDS00029">
    <property type="entry name" value="Radical_SAM"/>
    <property type="match status" value="1"/>
</dbReference>
<dbReference type="GO" id="GO:0046872">
    <property type="term" value="F:metal ion binding"/>
    <property type="evidence" value="ECO:0007669"/>
    <property type="project" value="UniProtKB-KW"/>
</dbReference>
<dbReference type="InterPro" id="IPR040064">
    <property type="entry name" value="MoaA-like"/>
</dbReference>
<evidence type="ECO:0000256" key="5">
    <source>
        <dbReference type="ARBA" id="ARBA00009862"/>
    </source>
</evidence>
<dbReference type="SFLD" id="SFLDG01386">
    <property type="entry name" value="main_SPASM_domain-containing"/>
    <property type="match status" value="1"/>
</dbReference>
<dbReference type="CDD" id="cd01420">
    <property type="entry name" value="MoaC_PE"/>
    <property type="match status" value="1"/>
</dbReference>
<keyword evidence="13" id="KW-0501">Molybdenum cofactor biosynthesis</keyword>
<dbReference type="SUPFAM" id="SSF102114">
    <property type="entry name" value="Radical SAM enzymes"/>
    <property type="match status" value="1"/>
</dbReference>
<evidence type="ECO:0000313" key="19">
    <source>
        <dbReference type="WBParaSite" id="HPBE_0001149601-mRNA-1"/>
    </source>
</evidence>
<dbReference type="SUPFAM" id="SSF55040">
    <property type="entry name" value="Molybdenum cofactor biosynthesis protein C, MoaC"/>
    <property type="match status" value="1"/>
</dbReference>
<dbReference type="InterPro" id="IPR013785">
    <property type="entry name" value="Aldolase_TIM"/>
</dbReference>
<dbReference type="CDD" id="cd01335">
    <property type="entry name" value="Radical_SAM"/>
    <property type="match status" value="1"/>
</dbReference>
<keyword evidence="6" id="KW-0004">4Fe-4S</keyword>
<evidence type="ECO:0000256" key="2">
    <source>
        <dbReference type="ARBA" id="ARBA00001966"/>
    </source>
</evidence>
<dbReference type="OrthoDB" id="429626at2759"/>
<dbReference type="NCBIfam" id="NF001199">
    <property type="entry name" value="PRK00164.2-1"/>
    <property type="match status" value="1"/>
</dbReference>
<gene>
    <name evidence="17" type="ORF">HPBE_LOCUS11497</name>
</gene>
<sequence length="528" mass="59108">IEKSKELPRFPFTDTHGRSHNYLRISLTEKCNLRCLYCMPEEGVTLSPSTHLLTSDEIVKLVELFASHGVDKIRLTGGEPTVRGDLVELVGRIRNVEGIREIGITSNGIALSKKLRQLKDAGLTKVNISLDTLDSKKFMLMTRRNGFTKVMRSIDLTETLFPKVKVNTVVMRNINDDEVEDFVGMTKDRRIDVRFIEYMPFGGNHFSKKKFIDYRTLLAAIEGRYNGQVQRLSDAPNDTTKAYKIDGFVGQFGFITSMSDHFCNTCNRLRLTADGNLKVCLHGNAEVSMRDLLRRDAPLEEISAVIQKAVERKKKQHADYRNGKPATHVKQAYDSHWRVNGFSSDNKRLSHISEDGAAVQVSLLIRNSRNGKNLRPSNGCSKQVDVSHKPVSRREAVAEGKVILTKQLVHLIKNNLMKKGDVLNTARIASITAAKLTSTIIPLCHNIQISYVNTEFRLDEATSTLFIRSTSRTTANTGVEMEALTACSVAALTVYDMCKSVTQEMVLQDIRLVSKSGGKTEYSGVSDF</sequence>
<dbReference type="PANTHER" id="PTHR22960:SF0">
    <property type="entry name" value="MOLYBDENUM COFACTOR BIOSYNTHESIS PROTEIN 1"/>
    <property type="match status" value="1"/>
</dbReference>
<dbReference type="CDD" id="cd21117">
    <property type="entry name" value="Twitch_MoaA"/>
    <property type="match status" value="1"/>
</dbReference>
<evidence type="ECO:0000256" key="10">
    <source>
        <dbReference type="ARBA" id="ARBA00023004"/>
    </source>
</evidence>
<evidence type="ECO:0000313" key="18">
    <source>
        <dbReference type="Proteomes" id="UP000050761"/>
    </source>
</evidence>
<dbReference type="GO" id="GO:0061798">
    <property type="term" value="F:GTP 3',8'-cyclase activity"/>
    <property type="evidence" value="ECO:0007669"/>
    <property type="project" value="UniProtKB-EC"/>
</dbReference>
<comment type="catalytic activity">
    <reaction evidence="1">
        <text>(8S)-3',8-cyclo-7,8-dihydroguanosine 5'-triphosphate = cyclic pyranopterin phosphate + diphosphate</text>
        <dbReference type="Rhea" id="RHEA:49580"/>
        <dbReference type="ChEBI" id="CHEBI:33019"/>
        <dbReference type="ChEBI" id="CHEBI:59648"/>
        <dbReference type="ChEBI" id="CHEBI:131766"/>
        <dbReference type="EC" id="4.6.1.17"/>
    </reaction>
</comment>
<dbReference type="HAMAP" id="MF_01225_B">
    <property type="entry name" value="MoaA_B"/>
    <property type="match status" value="1"/>
</dbReference>
<dbReference type="NCBIfam" id="NF006870">
    <property type="entry name" value="PRK09364.1"/>
    <property type="match status" value="1"/>
</dbReference>
<evidence type="ECO:0000256" key="11">
    <source>
        <dbReference type="ARBA" id="ARBA00023014"/>
    </source>
</evidence>
<dbReference type="UniPathway" id="UPA00344"/>
<dbReference type="Pfam" id="PF04055">
    <property type="entry name" value="Radical_SAM"/>
    <property type="match status" value="1"/>
</dbReference>
<comment type="pathway">
    <text evidence="3">Cofactor biosynthesis; molybdopterin biosynthesis.</text>
</comment>
<evidence type="ECO:0000256" key="14">
    <source>
        <dbReference type="ARBA" id="ARBA00023239"/>
    </source>
</evidence>
<proteinExistence type="inferred from homology"/>
<evidence type="ECO:0000256" key="13">
    <source>
        <dbReference type="ARBA" id="ARBA00023150"/>
    </source>
</evidence>
<dbReference type="InterPro" id="IPR036522">
    <property type="entry name" value="MoaC_sf"/>
</dbReference>
<reference evidence="17 18" key="1">
    <citation type="submission" date="2018-11" db="EMBL/GenBank/DDBJ databases">
        <authorList>
            <consortium name="Pathogen Informatics"/>
        </authorList>
    </citation>
    <scope>NUCLEOTIDE SEQUENCE [LARGE SCALE GENOMIC DNA]</scope>
</reference>
<dbReference type="GO" id="GO:0006777">
    <property type="term" value="P:Mo-molybdopterin cofactor biosynthetic process"/>
    <property type="evidence" value="ECO:0007669"/>
    <property type="project" value="UniProtKB-KW"/>
</dbReference>
<keyword evidence="12" id="KW-0342">GTP-binding</keyword>
<dbReference type="PROSITE" id="PS51918">
    <property type="entry name" value="RADICAL_SAM"/>
    <property type="match status" value="1"/>
</dbReference>
<evidence type="ECO:0000256" key="8">
    <source>
        <dbReference type="ARBA" id="ARBA00022723"/>
    </source>
</evidence>
<dbReference type="InterPro" id="IPR023045">
    <property type="entry name" value="MoaC"/>
</dbReference>
<dbReference type="WBParaSite" id="HPBE_0001149601-mRNA-1">
    <property type="protein sequence ID" value="HPBE_0001149601-mRNA-1"/>
    <property type="gene ID" value="HPBE_0001149601"/>
</dbReference>
<comment type="cofactor">
    <cofactor evidence="2">
        <name>[4Fe-4S] cluster</name>
        <dbReference type="ChEBI" id="CHEBI:49883"/>
    </cofactor>
</comment>
<dbReference type="EMBL" id="UZAH01027126">
    <property type="protein sequence ID" value="VDO88807.1"/>
    <property type="molecule type" value="Genomic_DNA"/>
</dbReference>
<reference evidence="19" key="2">
    <citation type="submission" date="2019-09" db="UniProtKB">
        <authorList>
            <consortium name="WormBaseParasite"/>
        </authorList>
    </citation>
    <scope>IDENTIFICATION</scope>
</reference>
<evidence type="ECO:0000259" key="16">
    <source>
        <dbReference type="PROSITE" id="PS51918"/>
    </source>
</evidence>
<evidence type="ECO:0000313" key="17">
    <source>
        <dbReference type="EMBL" id="VDO88807.1"/>
    </source>
</evidence>
<keyword evidence="9" id="KW-0547">Nucleotide-binding</keyword>
<dbReference type="InterPro" id="IPR058240">
    <property type="entry name" value="rSAM_sf"/>
</dbReference>
<dbReference type="GO" id="GO:0051539">
    <property type="term" value="F:4 iron, 4 sulfur cluster binding"/>
    <property type="evidence" value="ECO:0007669"/>
    <property type="project" value="UniProtKB-KW"/>
</dbReference>
<evidence type="ECO:0000256" key="12">
    <source>
        <dbReference type="ARBA" id="ARBA00023134"/>
    </source>
</evidence>
<dbReference type="Pfam" id="PF06463">
    <property type="entry name" value="Mob_synth_C"/>
    <property type="match status" value="1"/>
</dbReference>
<comment type="similarity">
    <text evidence="5">In the N-terminal section; belongs to the radical SAM superfamily. MoaA family.</text>
</comment>
<dbReference type="PANTHER" id="PTHR22960">
    <property type="entry name" value="MOLYBDOPTERIN COFACTOR SYNTHESIS PROTEIN A"/>
    <property type="match status" value="1"/>
</dbReference>
<dbReference type="Pfam" id="PF01967">
    <property type="entry name" value="MoaC"/>
    <property type="match status" value="1"/>
</dbReference>
<dbReference type="NCBIfam" id="TIGR00581">
    <property type="entry name" value="moaC"/>
    <property type="match status" value="1"/>
</dbReference>
<dbReference type="InterPro" id="IPR047594">
    <property type="entry name" value="MoaC_bact/euk"/>
</dbReference>
<dbReference type="PROSITE" id="PS01305">
    <property type="entry name" value="MOAA_NIFB_PQQE"/>
    <property type="match status" value="1"/>
</dbReference>
<keyword evidence="7" id="KW-0949">S-adenosyl-L-methionine</keyword>